<evidence type="ECO:0000256" key="6">
    <source>
        <dbReference type="ARBA" id="ARBA00022989"/>
    </source>
</evidence>
<evidence type="ECO:0008006" key="10">
    <source>
        <dbReference type="Google" id="ProtNLM"/>
    </source>
</evidence>
<evidence type="ECO:0000256" key="7">
    <source>
        <dbReference type="ARBA" id="ARBA00023136"/>
    </source>
</evidence>
<keyword evidence="6 8" id="KW-1133">Transmembrane helix</keyword>
<keyword evidence="7 8" id="KW-0472">Membrane</keyword>
<name>A0A6V7KFY8_9HYME</name>
<dbReference type="Gene3D" id="1.10.3470.10">
    <property type="entry name" value="ABC transporter involved in vitamin B12 uptake, BtuC"/>
    <property type="match status" value="1"/>
</dbReference>
<evidence type="ECO:0000256" key="5">
    <source>
        <dbReference type="ARBA" id="ARBA00022692"/>
    </source>
</evidence>
<comment type="similarity">
    <text evidence="2">Belongs to the binding-protein-dependent transport system permease family. FecCD subfamily.</text>
</comment>
<gene>
    <name evidence="9" type="ORF">BBRV_LOCUS75983</name>
</gene>
<feature type="transmembrane region" description="Helical" evidence="8">
    <location>
        <begin position="50"/>
        <end position="70"/>
    </location>
</feature>
<evidence type="ECO:0000256" key="3">
    <source>
        <dbReference type="ARBA" id="ARBA00022448"/>
    </source>
</evidence>
<dbReference type="Pfam" id="PF01032">
    <property type="entry name" value="FecCD"/>
    <property type="match status" value="1"/>
</dbReference>
<organism evidence="9">
    <name type="scientific">Bracon brevicornis</name>
    <dbReference type="NCBI Taxonomy" id="1563983"/>
    <lineage>
        <taxon>Eukaryota</taxon>
        <taxon>Metazoa</taxon>
        <taxon>Ecdysozoa</taxon>
        <taxon>Arthropoda</taxon>
        <taxon>Hexapoda</taxon>
        <taxon>Insecta</taxon>
        <taxon>Pterygota</taxon>
        <taxon>Neoptera</taxon>
        <taxon>Endopterygota</taxon>
        <taxon>Hymenoptera</taxon>
        <taxon>Apocrita</taxon>
        <taxon>Ichneumonoidea</taxon>
        <taxon>Braconidae</taxon>
        <taxon>Braconinae</taxon>
        <taxon>Bracon</taxon>
    </lineage>
</organism>
<feature type="transmembrane region" description="Helical" evidence="8">
    <location>
        <begin position="82"/>
        <end position="102"/>
    </location>
</feature>
<feature type="transmembrane region" description="Helical" evidence="8">
    <location>
        <begin position="268"/>
        <end position="289"/>
    </location>
</feature>
<comment type="subcellular location">
    <subcellularLocation>
        <location evidence="1">Cell membrane</location>
        <topology evidence="1">Multi-pass membrane protein</topology>
    </subcellularLocation>
</comment>
<sequence>MTIKLGSNLQYILVHRGLTLATMLLVAFAASTSTLLFQTVTNNRILTPSIMGFENLFVLIQTLIIFVFGAKGIPWVGVSGKFLCEALLLVMFSAVLYHWLFLGRRDNRHLVLLVGIICGTLFRSASSLMQRLLTPTEFAVLQGRMFATFTRAVPELIALTALIVVMVAIVIWRWRFELDVLALGRNSAVNLGINFNRSVTLILLLVSVLVAVSTALVGPLTFLGFMVANLAYLVAGSSQHRILLPTAFLLGVISLVGGQLILEHLLNMAGALSVVIAFIGGILFMLLLLKKVAE</sequence>
<feature type="transmembrane region" description="Helical" evidence="8">
    <location>
        <begin position="108"/>
        <end position="125"/>
    </location>
</feature>
<keyword evidence="3" id="KW-0813">Transport</keyword>
<dbReference type="GO" id="GO:0005886">
    <property type="term" value="C:plasma membrane"/>
    <property type="evidence" value="ECO:0007669"/>
    <property type="project" value="UniProtKB-SubCell"/>
</dbReference>
<dbReference type="SUPFAM" id="SSF81345">
    <property type="entry name" value="ABC transporter involved in vitamin B12 uptake, BtuC"/>
    <property type="match status" value="1"/>
</dbReference>
<feature type="transmembrane region" description="Helical" evidence="8">
    <location>
        <begin position="202"/>
        <end position="235"/>
    </location>
</feature>
<accession>A0A6V7KFY8</accession>
<feature type="transmembrane region" description="Helical" evidence="8">
    <location>
        <begin position="12"/>
        <end position="30"/>
    </location>
</feature>
<evidence type="ECO:0000256" key="4">
    <source>
        <dbReference type="ARBA" id="ARBA00022475"/>
    </source>
</evidence>
<feature type="transmembrane region" description="Helical" evidence="8">
    <location>
        <begin position="152"/>
        <end position="174"/>
    </location>
</feature>
<evidence type="ECO:0000256" key="8">
    <source>
        <dbReference type="SAM" id="Phobius"/>
    </source>
</evidence>
<keyword evidence="5 8" id="KW-0812">Transmembrane</keyword>
<evidence type="ECO:0000313" key="9">
    <source>
        <dbReference type="EMBL" id="CAD1561951.1"/>
    </source>
</evidence>
<dbReference type="AlphaFoldDB" id="A0A6V7KFY8"/>
<proteinExistence type="inferred from homology"/>
<dbReference type="PANTHER" id="PTHR30472:SF19">
    <property type="entry name" value="PETROBACTIN IMPORT SYSTEM PERMEASE PROTEIN YCLO"/>
    <property type="match status" value="1"/>
</dbReference>
<feature type="transmembrane region" description="Helical" evidence="8">
    <location>
        <begin position="242"/>
        <end position="262"/>
    </location>
</feature>
<evidence type="ECO:0000256" key="2">
    <source>
        <dbReference type="ARBA" id="ARBA00007935"/>
    </source>
</evidence>
<dbReference type="GO" id="GO:0022857">
    <property type="term" value="F:transmembrane transporter activity"/>
    <property type="evidence" value="ECO:0007669"/>
    <property type="project" value="InterPro"/>
</dbReference>
<dbReference type="PANTHER" id="PTHR30472">
    <property type="entry name" value="FERRIC ENTEROBACTIN TRANSPORT SYSTEM PERMEASE PROTEIN"/>
    <property type="match status" value="1"/>
</dbReference>
<dbReference type="EMBL" id="CADCXW020000067">
    <property type="protein sequence ID" value="CAD1561951.1"/>
    <property type="molecule type" value="Genomic_DNA"/>
</dbReference>
<dbReference type="InterPro" id="IPR000522">
    <property type="entry name" value="ABC_transptr_permease_BtuC"/>
</dbReference>
<evidence type="ECO:0000256" key="1">
    <source>
        <dbReference type="ARBA" id="ARBA00004651"/>
    </source>
</evidence>
<protein>
    <recommendedName>
        <fullName evidence="10">Enterobactin ABC transporter permease</fullName>
    </recommendedName>
</protein>
<reference evidence="9" key="1">
    <citation type="submission" date="2020-07" db="EMBL/GenBank/DDBJ databases">
        <authorList>
            <person name="Ferguson B K."/>
        </authorList>
    </citation>
    <scope>NUCLEOTIDE SEQUENCE</scope>
    <source>
        <strain evidence="9">L06</strain>
    </source>
</reference>
<keyword evidence="4" id="KW-1003">Cell membrane</keyword>
<dbReference type="InterPro" id="IPR037294">
    <property type="entry name" value="ABC_BtuC-like"/>
</dbReference>
<dbReference type="GO" id="GO:0033214">
    <property type="term" value="P:siderophore-iron import into cell"/>
    <property type="evidence" value="ECO:0007669"/>
    <property type="project" value="TreeGrafter"/>
</dbReference>